<evidence type="ECO:0000313" key="3">
    <source>
        <dbReference type="Proteomes" id="UP000187209"/>
    </source>
</evidence>
<comment type="caution">
    <text evidence="2">The sequence shown here is derived from an EMBL/GenBank/DDBJ whole genome shotgun (WGS) entry which is preliminary data.</text>
</comment>
<keyword evidence="3" id="KW-1185">Reference proteome</keyword>
<dbReference type="EMBL" id="MPUH01000124">
    <property type="protein sequence ID" value="OMJ89498.1"/>
    <property type="molecule type" value="Genomic_DNA"/>
</dbReference>
<evidence type="ECO:0000256" key="1">
    <source>
        <dbReference type="SAM" id="MobiDB-lite"/>
    </source>
</evidence>
<protein>
    <submittedName>
        <fullName evidence="2">Uncharacterized protein</fullName>
    </submittedName>
</protein>
<gene>
    <name evidence="2" type="ORF">SteCoe_8293</name>
</gene>
<name>A0A1R2CKF1_9CILI</name>
<feature type="region of interest" description="Disordered" evidence="1">
    <location>
        <begin position="1"/>
        <end position="50"/>
    </location>
</feature>
<dbReference type="AlphaFoldDB" id="A0A1R2CKF1"/>
<accession>A0A1R2CKF1</accession>
<reference evidence="2 3" key="1">
    <citation type="submission" date="2016-11" db="EMBL/GenBank/DDBJ databases">
        <title>The macronuclear genome of Stentor coeruleus: a giant cell with tiny introns.</title>
        <authorList>
            <person name="Slabodnick M."/>
            <person name="Ruby J.G."/>
            <person name="Reiff S.B."/>
            <person name="Swart E.C."/>
            <person name="Gosai S."/>
            <person name="Prabakaran S."/>
            <person name="Witkowska E."/>
            <person name="Larue G.E."/>
            <person name="Fisher S."/>
            <person name="Freeman R.M."/>
            <person name="Gunawardena J."/>
            <person name="Chu W."/>
            <person name="Stover N.A."/>
            <person name="Gregory B.D."/>
            <person name="Nowacki M."/>
            <person name="Derisi J."/>
            <person name="Roy S.W."/>
            <person name="Marshall W.F."/>
            <person name="Sood P."/>
        </authorList>
    </citation>
    <scope>NUCLEOTIDE SEQUENCE [LARGE SCALE GENOMIC DNA]</scope>
    <source>
        <strain evidence="2">WM001</strain>
    </source>
</reference>
<evidence type="ECO:0000313" key="2">
    <source>
        <dbReference type="EMBL" id="OMJ89498.1"/>
    </source>
</evidence>
<organism evidence="2 3">
    <name type="scientific">Stentor coeruleus</name>
    <dbReference type="NCBI Taxonomy" id="5963"/>
    <lineage>
        <taxon>Eukaryota</taxon>
        <taxon>Sar</taxon>
        <taxon>Alveolata</taxon>
        <taxon>Ciliophora</taxon>
        <taxon>Postciliodesmatophora</taxon>
        <taxon>Heterotrichea</taxon>
        <taxon>Heterotrichida</taxon>
        <taxon>Stentoridae</taxon>
        <taxon>Stentor</taxon>
    </lineage>
</organism>
<proteinExistence type="predicted"/>
<dbReference type="Proteomes" id="UP000187209">
    <property type="component" value="Unassembled WGS sequence"/>
</dbReference>
<feature type="compositionally biased region" description="Basic and acidic residues" evidence="1">
    <location>
        <begin position="12"/>
        <end position="44"/>
    </location>
</feature>
<sequence length="112" mass="13024">MIKEGNQFIGRSSDEFTRQKERNCTKSPTRRENKQENLPKERQRQGSLPRAFVMEKGKNMPRLFPVTPRSYSKSGFKLPIIAKNRNAARISEEFDHIEHEGNDSLVNYGDIN</sequence>